<organism evidence="2 3">
    <name type="scientific">Hydrogenophaga palleronii</name>
    <dbReference type="NCBI Taxonomy" id="65655"/>
    <lineage>
        <taxon>Bacteria</taxon>
        <taxon>Pseudomonadati</taxon>
        <taxon>Pseudomonadota</taxon>
        <taxon>Betaproteobacteria</taxon>
        <taxon>Burkholderiales</taxon>
        <taxon>Comamonadaceae</taxon>
        <taxon>Hydrogenophaga</taxon>
    </lineage>
</organism>
<dbReference type="RefSeq" id="WP_310321497.1">
    <property type="nucleotide sequence ID" value="NZ_JAVDWU010000012.1"/>
</dbReference>
<comment type="caution">
    <text evidence="2">The sequence shown here is derived from an EMBL/GenBank/DDBJ whole genome shotgun (WGS) entry which is preliminary data.</text>
</comment>
<feature type="signal peptide" evidence="1">
    <location>
        <begin position="1"/>
        <end position="18"/>
    </location>
</feature>
<dbReference type="Proteomes" id="UP001265700">
    <property type="component" value="Unassembled WGS sequence"/>
</dbReference>
<feature type="chain" id="PRO_5046943533" evidence="1">
    <location>
        <begin position="19"/>
        <end position="67"/>
    </location>
</feature>
<reference evidence="2 3" key="1">
    <citation type="submission" date="2023-07" db="EMBL/GenBank/DDBJ databases">
        <title>Sorghum-associated microbial communities from plants grown in Nebraska, USA.</title>
        <authorList>
            <person name="Schachtman D."/>
        </authorList>
    </citation>
    <scope>NUCLEOTIDE SEQUENCE [LARGE SCALE GENOMIC DNA]</scope>
    <source>
        <strain evidence="2 3">4249</strain>
    </source>
</reference>
<evidence type="ECO:0000313" key="3">
    <source>
        <dbReference type="Proteomes" id="UP001265700"/>
    </source>
</evidence>
<keyword evidence="3" id="KW-1185">Reference proteome</keyword>
<dbReference type="EMBL" id="JAVDWU010000012">
    <property type="protein sequence ID" value="MDR7152591.1"/>
    <property type="molecule type" value="Genomic_DNA"/>
</dbReference>
<name>A0ABU1WTH7_9BURK</name>
<protein>
    <submittedName>
        <fullName evidence="2">Uncharacterized protein</fullName>
    </submittedName>
</protein>
<sequence length="67" mass="7431">MNTLFPALVAVLSRTALAVRNLFQPAAQGASAGLEAYLSTATSLHQLEDMQRRWDRDHRGNHSFGTY</sequence>
<proteinExistence type="predicted"/>
<evidence type="ECO:0000256" key="1">
    <source>
        <dbReference type="SAM" id="SignalP"/>
    </source>
</evidence>
<gene>
    <name evidence="2" type="ORF">J2W49_004569</name>
</gene>
<keyword evidence="1" id="KW-0732">Signal</keyword>
<accession>A0ABU1WTH7</accession>
<evidence type="ECO:0000313" key="2">
    <source>
        <dbReference type="EMBL" id="MDR7152591.1"/>
    </source>
</evidence>